<proteinExistence type="predicted"/>
<protein>
    <submittedName>
        <fullName evidence="1">Uncharacterized protein</fullName>
    </submittedName>
</protein>
<sequence>MNDKCISLLLLRERSTDLIELVEQLVNSVVNTPKSFETDIDKIDIHRAQFLGAEEFARKDLEATRQSAAGATAGFPAGAAVASMAPTAALWVATTFGTASTGTAISAIPHRPWRADVVSLNS</sequence>
<reference evidence="1 2" key="1">
    <citation type="submission" date="2024-03" db="EMBL/GenBank/DDBJ databases">
        <title>Natural products discovery in diverse microorganisms through a two-stage MS feature dereplication strategy.</title>
        <authorList>
            <person name="Zhang R."/>
        </authorList>
    </citation>
    <scope>NUCLEOTIDE SEQUENCE [LARGE SCALE GENOMIC DNA]</scope>
    <source>
        <strain evidence="1 2">18930</strain>
    </source>
</reference>
<organism evidence="1 2">
    <name type="scientific">Rhodococcus sovatensis</name>
    <dbReference type="NCBI Taxonomy" id="1805840"/>
    <lineage>
        <taxon>Bacteria</taxon>
        <taxon>Bacillati</taxon>
        <taxon>Actinomycetota</taxon>
        <taxon>Actinomycetes</taxon>
        <taxon>Mycobacteriales</taxon>
        <taxon>Nocardiaceae</taxon>
        <taxon>Rhodococcus</taxon>
    </lineage>
</organism>
<dbReference type="RefSeq" id="WP_338891699.1">
    <property type="nucleotide sequence ID" value="NZ_CP147846.1"/>
</dbReference>
<accession>A0ABZ2PMD5</accession>
<gene>
    <name evidence="1" type="ORF">WDS16_07535</name>
</gene>
<dbReference type="Proteomes" id="UP001432000">
    <property type="component" value="Chromosome"/>
</dbReference>
<dbReference type="EMBL" id="CP147846">
    <property type="protein sequence ID" value="WXG70350.1"/>
    <property type="molecule type" value="Genomic_DNA"/>
</dbReference>
<evidence type="ECO:0000313" key="2">
    <source>
        <dbReference type="Proteomes" id="UP001432000"/>
    </source>
</evidence>
<keyword evidence="2" id="KW-1185">Reference proteome</keyword>
<name>A0ABZ2PMD5_9NOCA</name>
<evidence type="ECO:0000313" key="1">
    <source>
        <dbReference type="EMBL" id="WXG70350.1"/>
    </source>
</evidence>